<comment type="caution">
    <text evidence="2">The sequence shown here is derived from an EMBL/GenBank/DDBJ whole genome shotgun (WGS) entry which is preliminary data.</text>
</comment>
<keyword evidence="3" id="KW-1185">Reference proteome</keyword>
<evidence type="ECO:0000256" key="1">
    <source>
        <dbReference type="SAM" id="SignalP"/>
    </source>
</evidence>
<evidence type="ECO:0008006" key="4">
    <source>
        <dbReference type="Google" id="ProtNLM"/>
    </source>
</evidence>
<feature type="signal peptide" evidence="1">
    <location>
        <begin position="1"/>
        <end position="21"/>
    </location>
</feature>
<gene>
    <name evidence="2" type="ORF">QWY31_02425</name>
</gene>
<protein>
    <recommendedName>
        <fullName evidence="4">META domain-containing protein</fullName>
    </recommendedName>
</protein>
<accession>A0ABT8F1K8</accession>
<evidence type="ECO:0000313" key="3">
    <source>
        <dbReference type="Proteomes" id="UP001168552"/>
    </source>
</evidence>
<dbReference type="EMBL" id="JAUHJS010000001">
    <property type="protein sequence ID" value="MDN4164337.1"/>
    <property type="molecule type" value="Genomic_DNA"/>
</dbReference>
<sequence>MKSNIITLFALTLLLAFSACKEQSNLVESPEKDQILARTWVLDAIEVIENNTPAESTAEYQNLSIQFNLDGTYTAQGGHHAFPNASGTWAWANTSLKKDILLDAETETEAYLNVQKLEADLIECYFMREGEIISAGREQVIPDREFTLSLKSL</sequence>
<reference evidence="2" key="1">
    <citation type="submission" date="2023-06" db="EMBL/GenBank/DDBJ databases">
        <title>Cytophagales bacterium Strain LB-30, isolated from soil.</title>
        <authorList>
            <person name="Liu B."/>
        </authorList>
    </citation>
    <scope>NUCLEOTIDE SEQUENCE</scope>
    <source>
        <strain evidence="2">LB-30</strain>
    </source>
</reference>
<keyword evidence="1" id="KW-0732">Signal</keyword>
<name>A0ABT8F1K8_9BACT</name>
<evidence type="ECO:0000313" key="2">
    <source>
        <dbReference type="EMBL" id="MDN4164337.1"/>
    </source>
</evidence>
<dbReference type="Proteomes" id="UP001168552">
    <property type="component" value="Unassembled WGS sequence"/>
</dbReference>
<dbReference type="RefSeq" id="WP_320002863.1">
    <property type="nucleotide sequence ID" value="NZ_JAUHJS010000001.1"/>
</dbReference>
<proteinExistence type="predicted"/>
<feature type="chain" id="PRO_5046430874" description="META domain-containing protein" evidence="1">
    <location>
        <begin position="22"/>
        <end position="153"/>
    </location>
</feature>
<dbReference type="PROSITE" id="PS51257">
    <property type="entry name" value="PROKAR_LIPOPROTEIN"/>
    <property type="match status" value="1"/>
</dbReference>
<organism evidence="2 3">
    <name type="scientific">Shiella aurantiaca</name>
    <dbReference type="NCBI Taxonomy" id="3058365"/>
    <lineage>
        <taxon>Bacteria</taxon>
        <taxon>Pseudomonadati</taxon>
        <taxon>Bacteroidota</taxon>
        <taxon>Cytophagia</taxon>
        <taxon>Cytophagales</taxon>
        <taxon>Shiellaceae</taxon>
        <taxon>Shiella</taxon>
    </lineage>
</organism>